<gene>
    <name evidence="2" type="ORF">ETAA1_05870</name>
</gene>
<sequence length="298" mass="31934">MIVLDAGAHVTQVRFLPNGRLLVGTWAAGDAELLILPLPSGPRVVIPLSVRQVWDEPNRVAVSPAGDRLYTTFGALQTLSTADGAVIPDGPSGPASQVIISPDGQHLISTYRETNGDTELTGHAADGRRVRHATYPHPQWKVLVGFLVGGDRYALVGNNELLVERRNTGPGAEPVRARYPSYHVNQPQVSPDGRHFGVIGYSSFYLYDAAAPGKPRQIKGGQSFGNFVGFAFHPAGQTLAVIHGGPTLVKLYDLDTLTLRTKLNWKVGKLTCVGYSPDGQLGAVGTDDGRVVVWDADE</sequence>
<dbReference type="InterPro" id="IPR015943">
    <property type="entry name" value="WD40/YVTN_repeat-like_dom_sf"/>
</dbReference>
<dbReference type="OrthoDB" id="233970at2"/>
<dbReference type="RefSeq" id="WP_145234148.1">
    <property type="nucleotide sequence ID" value="NZ_CP036273.1"/>
</dbReference>
<feature type="repeat" description="WD" evidence="1">
    <location>
        <begin position="263"/>
        <end position="298"/>
    </location>
</feature>
<keyword evidence="3" id="KW-1185">Reference proteome</keyword>
<dbReference type="EMBL" id="CP036273">
    <property type="protein sequence ID" value="QDU18694.1"/>
    <property type="molecule type" value="Genomic_DNA"/>
</dbReference>
<dbReference type="SUPFAM" id="SSF50969">
    <property type="entry name" value="YVTN repeat-like/Quinoprotein amine dehydrogenase"/>
    <property type="match status" value="1"/>
</dbReference>
<evidence type="ECO:0000256" key="1">
    <source>
        <dbReference type="PROSITE-ProRule" id="PRU00221"/>
    </source>
</evidence>
<dbReference type="KEGG" id="uli:ETAA1_05870"/>
<organism evidence="2 3">
    <name type="scientific">Urbifossiella limnaea</name>
    <dbReference type="NCBI Taxonomy" id="2528023"/>
    <lineage>
        <taxon>Bacteria</taxon>
        <taxon>Pseudomonadati</taxon>
        <taxon>Planctomycetota</taxon>
        <taxon>Planctomycetia</taxon>
        <taxon>Gemmatales</taxon>
        <taxon>Gemmataceae</taxon>
        <taxon>Urbifossiella</taxon>
    </lineage>
</organism>
<dbReference type="Proteomes" id="UP000319576">
    <property type="component" value="Chromosome"/>
</dbReference>
<reference evidence="2 3" key="1">
    <citation type="submission" date="2019-02" db="EMBL/GenBank/DDBJ databases">
        <title>Deep-cultivation of Planctomycetes and their phenomic and genomic characterization uncovers novel biology.</title>
        <authorList>
            <person name="Wiegand S."/>
            <person name="Jogler M."/>
            <person name="Boedeker C."/>
            <person name="Pinto D."/>
            <person name="Vollmers J."/>
            <person name="Rivas-Marin E."/>
            <person name="Kohn T."/>
            <person name="Peeters S.H."/>
            <person name="Heuer A."/>
            <person name="Rast P."/>
            <person name="Oberbeckmann S."/>
            <person name="Bunk B."/>
            <person name="Jeske O."/>
            <person name="Meyerdierks A."/>
            <person name="Storesund J.E."/>
            <person name="Kallscheuer N."/>
            <person name="Luecker S."/>
            <person name="Lage O.M."/>
            <person name="Pohl T."/>
            <person name="Merkel B.J."/>
            <person name="Hornburger P."/>
            <person name="Mueller R.-W."/>
            <person name="Bruemmer F."/>
            <person name="Labrenz M."/>
            <person name="Spormann A.M."/>
            <person name="Op den Camp H."/>
            <person name="Overmann J."/>
            <person name="Amann R."/>
            <person name="Jetten M.S.M."/>
            <person name="Mascher T."/>
            <person name="Medema M.H."/>
            <person name="Devos D.P."/>
            <person name="Kaster A.-K."/>
            <person name="Ovreas L."/>
            <person name="Rohde M."/>
            <person name="Galperin M.Y."/>
            <person name="Jogler C."/>
        </authorList>
    </citation>
    <scope>NUCLEOTIDE SEQUENCE [LARGE SCALE GENOMIC DNA]</scope>
    <source>
        <strain evidence="2 3">ETA_A1</strain>
    </source>
</reference>
<dbReference type="AlphaFoldDB" id="A0A517XME9"/>
<protein>
    <submittedName>
        <fullName evidence="2">WD domain, G-beta repeat</fullName>
    </submittedName>
</protein>
<dbReference type="PROSITE" id="PS50082">
    <property type="entry name" value="WD_REPEATS_2"/>
    <property type="match status" value="1"/>
</dbReference>
<dbReference type="InterPro" id="IPR001680">
    <property type="entry name" value="WD40_rpt"/>
</dbReference>
<dbReference type="PROSITE" id="PS50294">
    <property type="entry name" value="WD_REPEATS_REGION"/>
    <property type="match status" value="1"/>
</dbReference>
<accession>A0A517XME9</accession>
<dbReference type="Pfam" id="PF00400">
    <property type="entry name" value="WD40"/>
    <property type="match status" value="1"/>
</dbReference>
<name>A0A517XME9_9BACT</name>
<evidence type="ECO:0000313" key="2">
    <source>
        <dbReference type="EMBL" id="QDU18694.1"/>
    </source>
</evidence>
<proteinExistence type="predicted"/>
<evidence type="ECO:0000313" key="3">
    <source>
        <dbReference type="Proteomes" id="UP000319576"/>
    </source>
</evidence>
<dbReference type="InterPro" id="IPR011044">
    <property type="entry name" value="Quino_amine_DH_bsu"/>
</dbReference>
<keyword evidence="1" id="KW-0853">WD repeat</keyword>
<dbReference type="Gene3D" id="2.130.10.10">
    <property type="entry name" value="YVTN repeat-like/Quinoprotein amine dehydrogenase"/>
    <property type="match status" value="2"/>
</dbReference>